<protein>
    <submittedName>
        <fullName evidence="1">Uncharacterized protein</fullName>
    </submittedName>
</protein>
<dbReference type="EMBL" id="DF977457">
    <property type="protein sequence ID" value="GAW25740.1"/>
    <property type="molecule type" value="Genomic_DNA"/>
</dbReference>
<evidence type="ECO:0000313" key="2">
    <source>
        <dbReference type="Proteomes" id="UP000054516"/>
    </source>
</evidence>
<keyword evidence="2" id="KW-1185">Reference proteome</keyword>
<name>A0A1S8A7M5_ROSNE</name>
<dbReference type="AlphaFoldDB" id="A0A1S8A7M5"/>
<reference evidence="1" key="1">
    <citation type="submission" date="2016-03" db="EMBL/GenBank/DDBJ databases">
        <title>Draft genome sequence of Rosellinia necatrix.</title>
        <authorList>
            <person name="Kanematsu S."/>
        </authorList>
    </citation>
    <scope>NUCLEOTIDE SEQUENCE [LARGE SCALE GENOMIC DNA]</scope>
    <source>
        <strain evidence="1">W97</strain>
    </source>
</reference>
<proteinExistence type="predicted"/>
<accession>A0A1S8A7M5</accession>
<dbReference type="Proteomes" id="UP000054516">
    <property type="component" value="Unassembled WGS sequence"/>
</dbReference>
<organism evidence="1">
    <name type="scientific">Rosellinia necatrix</name>
    <name type="common">White root-rot fungus</name>
    <dbReference type="NCBI Taxonomy" id="77044"/>
    <lineage>
        <taxon>Eukaryota</taxon>
        <taxon>Fungi</taxon>
        <taxon>Dikarya</taxon>
        <taxon>Ascomycota</taxon>
        <taxon>Pezizomycotina</taxon>
        <taxon>Sordariomycetes</taxon>
        <taxon>Xylariomycetidae</taxon>
        <taxon>Xylariales</taxon>
        <taxon>Xylariaceae</taxon>
        <taxon>Rosellinia</taxon>
    </lineage>
</organism>
<evidence type="ECO:0000313" key="1">
    <source>
        <dbReference type="EMBL" id="GAW25740.1"/>
    </source>
</evidence>
<sequence length="56" mass="5836">MLKYKDTTIVAGTQPPDGCAVAEDRDPPAHTIAVAQTREVTEILQGCGKSPGVAVK</sequence>
<gene>
    <name evidence="1" type="ORF">SAMD00023353_1200940</name>
</gene>